<dbReference type="InterPro" id="IPR016187">
    <property type="entry name" value="CTDL_fold"/>
</dbReference>
<dbReference type="SMART" id="SM00034">
    <property type="entry name" value="CLECT"/>
    <property type="match status" value="1"/>
</dbReference>
<reference evidence="3 4" key="1">
    <citation type="submission" date="2015-08" db="EMBL/GenBank/DDBJ databases">
        <title>Ancestral chromatin configuration constrains chromatin evolution on differentiating sex chromosomes in Drosophila.</title>
        <authorList>
            <person name="Zhou Q."/>
            <person name="Bachtrog D."/>
        </authorList>
    </citation>
    <scope>NUCLEOTIDE SEQUENCE [LARGE SCALE GENOMIC DNA]</scope>
    <source>
        <tissue evidence="3">Whole larvae</tissue>
    </source>
</reference>
<feature type="signal peptide" evidence="1">
    <location>
        <begin position="1"/>
        <end position="19"/>
    </location>
</feature>
<dbReference type="InterPro" id="IPR016186">
    <property type="entry name" value="C-type_lectin-like/link_sf"/>
</dbReference>
<evidence type="ECO:0000259" key="2">
    <source>
        <dbReference type="PROSITE" id="PS50041"/>
    </source>
</evidence>
<dbReference type="AlphaFoldDB" id="A0A0M4EDG4"/>
<dbReference type="SUPFAM" id="SSF56436">
    <property type="entry name" value="C-type lectin-like"/>
    <property type="match status" value="1"/>
</dbReference>
<sequence length="159" mass="18216">MYRFLCFLAILSLFSGLEAGCPPYFSRVGPKCYHVSLEKVNWFVADRRCRAMNATLMVFENETDREHTTDLLIKRDVPFNNDWRDAVWIGGNTLGLPREFVLSNDGGALPFTPWLPGEPNSKDEECIDYFRRAEKFGYNDAPCLSLFPFVCQTKALSKV</sequence>
<gene>
    <name evidence="3" type="ORF">Dbus_chr2Lg2</name>
</gene>
<name>A0A0M4EDG4_DROBS</name>
<accession>A0A0M4EDG4</accession>
<dbReference type="PANTHER" id="PTHR22803">
    <property type="entry name" value="MANNOSE, PHOSPHOLIPASE, LECTIN RECEPTOR RELATED"/>
    <property type="match status" value="1"/>
</dbReference>
<dbReference type="STRING" id="30019.A0A0M4EDG4"/>
<dbReference type="Pfam" id="PF00059">
    <property type="entry name" value="Lectin_C"/>
    <property type="match status" value="1"/>
</dbReference>
<dbReference type="InterPro" id="IPR050111">
    <property type="entry name" value="C-type_lectin/snaclec_domain"/>
</dbReference>
<dbReference type="OMA" id="GYHNIEC"/>
<keyword evidence="1" id="KW-0732">Signal</keyword>
<evidence type="ECO:0000313" key="3">
    <source>
        <dbReference type="EMBL" id="ALC37917.1"/>
    </source>
</evidence>
<dbReference type="CDD" id="cd00037">
    <property type="entry name" value="CLECT"/>
    <property type="match status" value="1"/>
</dbReference>
<dbReference type="InterPro" id="IPR001304">
    <property type="entry name" value="C-type_lectin-like"/>
</dbReference>
<dbReference type="PROSITE" id="PS50041">
    <property type="entry name" value="C_TYPE_LECTIN_2"/>
    <property type="match status" value="1"/>
</dbReference>
<feature type="chain" id="PRO_5005793075" evidence="1">
    <location>
        <begin position="20"/>
        <end position="159"/>
    </location>
</feature>
<proteinExistence type="predicted"/>
<dbReference type="OrthoDB" id="7357196at2759"/>
<keyword evidence="4" id="KW-1185">Reference proteome</keyword>
<organism evidence="3 4">
    <name type="scientific">Drosophila busckii</name>
    <name type="common">Fruit fly</name>
    <dbReference type="NCBI Taxonomy" id="30019"/>
    <lineage>
        <taxon>Eukaryota</taxon>
        <taxon>Metazoa</taxon>
        <taxon>Ecdysozoa</taxon>
        <taxon>Arthropoda</taxon>
        <taxon>Hexapoda</taxon>
        <taxon>Insecta</taxon>
        <taxon>Pterygota</taxon>
        <taxon>Neoptera</taxon>
        <taxon>Endopterygota</taxon>
        <taxon>Diptera</taxon>
        <taxon>Brachycera</taxon>
        <taxon>Muscomorpha</taxon>
        <taxon>Ephydroidea</taxon>
        <taxon>Drosophilidae</taxon>
        <taxon>Drosophila</taxon>
    </lineage>
</organism>
<evidence type="ECO:0000256" key="1">
    <source>
        <dbReference type="SAM" id="SignalP"/>
    </source>
</evidence>
<dbReference type="EMBL" id="CP012523">
    <property type="protein sequence ID" value="ALC37917.1"/>
    <property type="molecule type" value="Genomic_DNA"/>
</dbReference>
<dbReference type="Gene3D" id="3.10.100.10">
    <property type="entry name" value="Mannose-Binding Protein A, subunit A"/>
    <property type="match status" value="1"/>
</dbReference>
<protein>
    <submittedName>
        <fullName evidence="3">Lectin-33A</fullName>
    </submittedName>
</protein>
<evidence type="ECO:0000313" key="4">
    <source>
        <dbReference type="Proteomes" id="UP000494163"/>
    </source>
</evidence>
<dbReference type="Proteomes" id="UP000494163">
    <property type="component" value="Chromosome 2L"/>
</dbReference>
<feature type="domain" description="C-type lectin" evidence="2">
    <location>
        <begin position="28"/>
        <end position="152"/>
    </location>
</feature>